<dbReference type="Pfam" id="PF05050">
    <property type="entry name" value="Methyltransf_21"/>
    <property type="match status" value="1"/>
</dbReference>
<dbReference type="GO" id="GO:0032259">
    <property type="term" value="P:methylation"/>
    <property type="evidence" value="ECO:0007669"/>
    <property type="project" value="UniProtKB-KW"/>
</dbReference>
<dbReference type="HOGENOM" id="CLU_098632_0_0_7"/>
<dbReference type="NCBIfam" id="TIGR01444">
    <property type="entry name" value="fkbM_fam"/>
    <property type="match status" value="1"/>
</dbReference>
<evidence type="ECO:0000259" key="1">
    <source>
        <dbReference type="Pfam" id="PF05050"/>
    </source>
</evidence>
<keyword evidence="2" id="KW-0808">Transferase</keyword>
<dbReference type="eggNOG" id="ENOG502ZBVV">
    <property type="taxonomic scope" value="Bacteria"/>
</dbReference>
<dbReference type="EMBL" id="CP002085">
    <property type="protein sequence ID" value="ADK83634.1"/>
    <property type="molecule type" value="Genomic_DNA"/>
</dbReference>
<gene>
    <name evidence="2" type="ordered locus">Deba_0257</name>
</gene>
<sequence length="245" mass="28174">MEHAVLQNDLIIDVGLHKGMDTEFYLKKGFRVAAVEANPAMVELVSERLAAHIDSGRLKIYNVGIYDSEGVFDFYVNKDKDDWSSVYKTVGARQNTAYEVIKVNFVRFGKILAETGIPYYLKIDIEHADILALSELNNFDVKPKYVSCEAHSIDIFFEMRKLGYQKFKLVNQRTHHKHPLPNPPLEGLYVDEKFTGIHSGPFGEETHGPWMTIEEAIYEWLHKRLGFVERSTLGDGWYDVHATFE</sequence>
<evidence type="ECO:0000313" key="2">
    <source>
        <dbReference type="EMBL" id="ADK83634.1"/>
    </source>
</evidence>
<dbReference type="GO" id="GO:0008168">
    <property type="term" value="F:methyltransferase activity"/>
    <property type="evidence" value="ECO:0007669"/>
    <property type="project" value="UniProtKB-KW"/>
</dbReference>
<dbReference type="RefSeq" id="WP_013257090.1">
    <property type="nucleotide sequence ID" value="NC_014365.1"/>
</dbReference>
<dbReference type="Proteomes" id="UP000009047">
    <property type="component" value="Chromosome"/>
</dbReference>
<dbReference type="AlphaFoldDB" id="E1QGC2"/>
<evidence type="ECO:0000313" key="3">
    <source>
        <dbReference type="Proteomes" id="UP000009047"/>
    </source>
</evidence>
<reference evidence="2 3" key="1">
    <citation type="journal article" date="2010" name="Stand. Genomic Sci.">
        <title>Complete genome sequence of Desulfarculus baarsii type strain (2st14).</title>
        <authorList>
            <person name="Sun H."/>
            <person name="Spring S."/>
            <person name="Lapidus A."/>
            <person name="Davenport K."/>
            <person name="Del Rio T.G."/>
            <person name="Tice H."/>
            <person name="Nolan M."/>
            <person name="Copeland A."/>
            <person name="Cheng J.F."/>
            <person name="Lucas S."/>
            <person name="Tapia R."/>
            <person name="Goodwin L."/>
            <person name="Pitluck S."/>
            <person name="Ivanova N."/>
            <person name="Pagani I."/>
            <person name="Mavromatis K."/>
            <person name="Ovchinnikova G."/>
            <person name="Pati A."/>
            <person name="Chen A."/>
            <person name="Palaniappan K."/>
            <person name="Hauser L."/>
            <person name="Chang Y.J."/>
            <person name="Jeffries C.D."/>
            <person name="Detter J.C."/>
            <person name="Han C."/>
            <person name="Rohde M."/>
            <person name="Brambilla E."/>
            <person name="Goker M."/>
            <person name="Woyke T."/>
            <person name="Bristow J."/>
            <person name="Eisen J.A."/>
            <person name="Markowitz V."/>
            <person name="Hugenholtz P."/>
            <person name="Kyrpides N.C."/>
            <person name="Klenk H.P."/>
            <person name="Land M."/>
        </authorList>
    </citation>
    <scope>NUCLEOTIDE SEQUENCE [LARGE SCALE GENOMIC DNA]</scope>
    <source>
        <strain evidence="3">ATCC 33931 / DSM 2075 / LMG 7858 / VKM B-1802 / 2st14</strain>
    </source>
</reference>
<feature type="domain" description="Methyltransferase FkbM" evidence="1">
    <location>
        <begin position="13"/>
        <end position="158"/>
    </location>
</feature>
<keyword evidence="3" id="KW-1185">Reference proteome</keyword>
<proteinExistence type="predicted"/>
<name>E1QGC2_DESB2</name>
<dbReference type="Gene3D" id="3.40.50.150">
    <property type="entry name" value="Vaccinia Virus protein VP39"/>
    <property type="match status" value="1"/>
</dbReference>
<accession>E1QGC2</accession>
<organism evidence="2 3">
    <name type="scientific">Desulfarculus baarsii (strain ATCC 33931 / DSM 2075 / LMG 7858 / VKM B-1802 / 2st14)</name>
    <dbReference type="NCBI Taxonomy" id="644282"/>
    <lineage>
        <taxon>Bacteria</taxon>
        <taxon>Pseudomonadati</taxon>
        <taxon>Thermodesulfobacteriota</taxon>
        <taxon>Desulfarculia</taxon>
        <taxon>Desulfarculales</taxon>
        <taxon>Desulfarculaceae</taxon>
        <taxon>Desulfarculus</taxon>
    </lineage>
</organism>
<dbReference type="InterPro" id="IPR006342">
    <property type="entry name" value="FkbM_mtfrase"/>
</dbReference>
<dbReference type="SUPFAM" id="SSF53335">
    <property type="entry name" value="S-adenosyl-L-methionine-dependent methyltransferases"/>
    <property type="match status" value="1"/>
</dbReference>
<dbReference type="KEGG" id="dbr:Deba_0257"/>
<keyword evidence="2" id="KW-0489">Methyltransferase</keyword>
<dbReference type="OrthoDB" id="9784101at2"/>
<dbReference type="InterPro" id="IPR029063">
    <property type="entry name" value="SAM-dependent_MTases_sf"/>
</dbReference>
<dbReference type="STRING" id="644282.Deba_0257"/>
<protein>
    <submittedName>
        <fullName evidence="2">Methyltransferase FkbM family</fullName>
    </submittedName>
</protein>